<dbReference type="RefSeq" id="WP_258786195.1">
    <property type="nucleotide sequence ID" value="NZ_JANUGQ010000004.1"/>
</dbReference>
<dbReference type="NCBIfam" id="TIGR01505">
    <property type="entry name" value="tartro_sem_red"/>
    <property type="match status" value="1"/>
</dbReference>
<organism evidence="6 7">
    <name type="scientific">Streptomyces pyxinae</name>
    <dbReference type="NCBI Taxonomy" id="2970734"/>
    <lineage>
        <taxon>Bacteria</taxon>
        <taxon>Bacillati</taxon>
        <taxon>Actinomycetota</taxon>
        <taxon>Actinomycetes</taxon>
        <taxon>Kitasatosporales</taxon>
        <taxon>Streptomycetaceae</taxon>
        <taxon>Streptomyces</taxon>
    </lineage>
</organism>
<dbReference type="InterPro" id="IPR013328">
    <property type="entry name" value="6PGD_dom2"/>
</dbReference>
<evidence type="ECO:0000313" key="6">
    <source>
        <dbReference type="EMBL" id="MCS0635381.1"/>
    </source>
</evidence>
<dbReference type="InterPro" id="IPR008927">
    <property type="entry name" value="6-PGluconate_DH-like_C_sf"/>
</dbReference>
<dbReference type="Gene3D" id="1.10.1040.10">
    <property type="entry name" value="N-(1-d-carboxylethyl)-l-norvaline Dehydrogenase, domain 2"/>
    <property type="match status" value="1"/>
</dbReference>
<protein>
    <submittedName>
        <fullName evidence="6">2-hydroxy-3-oxopropionate reductase</fullName>
        <ecNumber evidence="6">1.1.1.60</ecNumber>
    </submittedName>
</protein>
<dbReference type="Pfam" id="PF14833">
    <property type="entry name" value="NAD_binding_11"/>
    <property type="match status" value="1"/>
</dbReference>
<name>A0ABT2CD92_9ACTN</name>
<evidence type="ECO:0000256" key="2">
    <source>
        <dbReference type="ARBA" id="ARBA00023002"/>
    </source>
</evidence>
<proteinExistence type="inferred from homology"/>
<evidence type="ECO:0000313" key="7">
    <source>
        <dbReference type="Proteomes" id="UP001431313"/>
    </source>
</evidence>
<dbReference type="InterPro" id="IPR036291">
    <property type="entry name" value="NAD(P)-bd_dom_sf"/>
</dbReference>
<dbReference type="EC" id="1.1.1.60" evidence="6"/>
<reference evidence="6" key="1">
    <citation type="submission" date="2022-08" db="EMBL/GenBank/DDBJ databases">
        <authorList>
            <person name="Somphong A."/>
            <person name="Phongsopitanun W."/>
        </authorList>
    </citation>
    <scope>NUCLEOTIDE SEQUENCE</scope>
    <source>
        <strain evidence="6">LP05-1</strain>
    </source>
</reference>
<comment type="similarity">
    <text evidence="1">Belongs to the HIBADH-related family.</text>
</comment>
<evidence type="ECO:0000259" key="5">
    <source>
        <dbReference type="Pfam" id="PF14833"/>
    </source>
</evidence>
<evidence type="ECO:0000259" key="4">
    <source>
        <dbReference type="Pfam" id="PF03446"/>
    </source>
</evidence>
<keyword evidence="3" id="KW-0520">NAD</keyword>
<comment type="caution">
    <text evidence="6">The sequence shown here is derived from an EMBL/GenBank/DDBJ whole genome shotgun (WGS) entry which is preliminary data.</text>
</comment>
<keyword evidence="7" id="KW-1185">Reference proteome</keyword>
<accession>A0ABT2CD92</accession>
<dbReference type="Pfam" id="PF03446">
    <property type="entry name" value="NAD_binding_2"/>
    <property type="match status" value="1"/>
</dbReference>
<dbReference type="SUPFAM" id="SSF48179">
    <property type="entry name" value="6-phosphogluconate dehydrogenase C-terminal domain-like"/>
    <property type="match status" value="1"/>
</dbReference>
<sequence length="304" mass="30969">MSTPSRQTPEPLPSVAWIGLGIMGSPMSENLVRAGYQVTGYTLEQEKLDRLAAAGGKAAGSVAEAVREADVVITMVPASPQVEAVAYGPDGILAHARPGTLLIDMSSITPGTSVELAKAATERGIRVLDAPVSGGEAGAVEAVLSIMVGGEQADFDRARPLLGTLGKTVVLCGPHGSGQTVKAANQLIVAVNIQACAEAVVFLEKSGVHLPAALDVLAGGLAGSTVLARKRDNFLNRDFAPGFRIDLHHKDMGIVTDAARAVGAALPAGAVVAQLVASLRAQGDGGLDHSALLRAVERLSGAEV</sequence>
<dbReference type="PIRSF" id="PIRSF000103">
    <property type="entry name" value="HIBADH"/>
    <property type="match status" value="1"/>
</dbReference>
<keyword evidence="2 6" id="KW-0560">Oxidoreductase</keyword>
<dbReference type="InterPro" id="IPR006115">
    <property type="entry name" value="6PGDH_NADP-bd"/>
</dbReference>
<dbReference type="SUPFAM" id="SSF51735">
    <property type="entry name" value="NAD(P)-binding Rossmann-fold domains"/>
    <property type="match status" value="1"/>
</dbReference>
<dbReference type="GO" id="GO:0008679">
    <property type="term" value="F:2-hydroxy-3-oxopropionate reductase activity"/>
    <property type="evidence" value="ECO:0007669"/>
    <property type="project" value="UniProtKB-EC"/>
</dbReference>
<dbReference type="PANTHER" id="PTHR43060">
    <property type="entry name" value="3-HYDROXYISOBUTYRATE DEHYDROGENASE-LIKE 1, MITOCHONDRIAL-RELATED"/>
    <property type="match status" value="1"/>
</dbReference>
<dbReference type="PANTHER" id="PTHR43060:SF15">
    <property type="entry name" value="3-HYDROXYISOBUTYRATE DEHYDROGENASE-LIKE 1, MITOCHONDRIAL-RELATED"/>
    <property type="match status" value="1"/>
</dbReference>
<evidence type="ECO:0000256" key="3">
    <source>
        <dbReference type="ARBA" id="ARBA00023027"/>
    </source>
</evidence>
<dbReference type="Proteomes" id="UP001431313">
    <property type="component" value="Unassembled WGS sequence"/>
</dbReference>
<dbReference type="EMBL" id="JANUGQ010000004">
    <property type="protein sequence ID" value="MCS0635381.1"/>
    <property type="molecule type" value="Genomic_DNA"/>
</dbReference>
<dbReference type="Gene3D" id="3.40.50.720">
    <property type="entry name" value="NAD(P)-binding Rossmann-like Domain"/>
    <property type="match status" value="1"/>
</dbReference>
<dbReference type="InterPro" id="IPR029154">
    <property type="entry name" value="HIBADH-like_NADP-bd"/>
</dbReference>
<feature type="domain" description="6-phosphogluconate dehydrogenase NADP-binding" evidence="4">
    <location>
        <begin position="15"/>
        <end position="173"/>
    </location>
</feature>
<dbReference type="InterPro" id="IPR006398">
    <property type="entry name" value="Tartro_sem_red"/>
</dbReference>
<dbReference type="InterPro" id="IPR015815">
    <property type="entry name" value="HIBADH-related"/>
</dbReference>
<feature type="domain" description="3-hydroxyisobutyrate dehydrogenase-like NAD-binding" evidence="5">
    <location>
        <begin position="176"/>
        <end position="295"/>
    </location>
</feature>
<evidence type="ECO:0000256" key="1">
    <source>
        <dbReference type="ARBA" id="ARBA00009080"/>
    </source>
</evidence>
<gene>
    <name evidence="6" type="ORF">NX801_06860</name>
</gene>